<dbReference type="PANTHER" id="PTHR33112:SF13">
    <property type="entry name" value="HETEROKARYON INCOMPATIBILITY DOMAIN-CONTAINING PROTEIN"/>
    <property type="match status" value="1"/>
</dbReference>
<reference evidence="2" key="1">
    <citation type="journal article" date="2020" name="Stud. Mycol.">
        <title>101 Dothideomycetes genomes: a test case for predicting lifestyles and emergence of pathogens.</title>
        <authorList>
            <person name="Haridas S."/>
            <person name="Albert R."/>
            <person name="Binder M."/>
            <person name="Bloem J."/>
            <person name="Labutti K."/>
            <person name="Salamov A."/>
            <person name="Andreopoulos B."/>
            <person name="Baker S."/>
            <person name="Barry K."/>
            <person name="Bills G."/>
            <person name="Bluhm B."/>
            <person name="Cannon C."/>
            <person name="Castanera R."/>
            <person name="Culley D."/>
            <person name="Daum C."/>
            <person name="Ezra D."/>
            <person name="Gonzalez J."/>
            <person name="Henrissat B."/>
            <person name="Kuo A."/>
            <person name="Liang C."/>
            <person name="Lipzen A."/>
            <person name="Lutzoni F."/>
            <person name="Magnuson J."/>
            <person name="Mondo S."/>
            <person name="Nolan M."/>
            <person name="Ohm R."/>
            <person name="Pangilinan J."/>
            <person name="Park H.-J."/>
            <person name="Ramirez L."/>
            <person name="Alfaro M."/>
            <person name="Sun H."/>
            <person name="Tritt A."/>
            <person name="Yoshinaga Y."/>
            <person name="Zwiers L.-H."/>
            <person name="Turgeon B."/>
            <person name="Goodwin S."/>
            <person name="Spatafora J."/>
            <person name="Crous P."/>
            <person name="Grigoriev I."/>
        </authorList>
    </citation>
    <scope>NUCLEOTIDE SEQUENCE</scope>
    <source>
        <strain evidence="2">CBS 175.79</strain>
    </source>
</reference>
<feature type="non-terminal residue" evidence="2">
    <location>
        <position position="336"/>
    </location>
</feature>
<dbReference type="AlphaFoldDB" id="A0A6A5X7W4"/>
<proteinExistence type="predicted"/>
<dbReference type="GeneID" id="54281420"/>
<sequence>MSDIFLPTRVLDLGEPGQIPLDADVRLYETGGNIQGMYMTLSHCWGGALPIMTLSGNLEAHKQKVSWEKLPRTFRDAIRVTRRLAVRYLWIDSLCIIQDDKNDWLVEAARMGRVYQESYLTIAATAAPNGDGGLFPSSSAPAKTRFHELKPSSTGQQGQDVDESSMFLRRQLNHDAFSTFSPDGPRLLTRGWVYQERVLSQRVIHFSDDELLWECRGRFACECGSAQARTSQIATVKQGQADGRAGSTWRVGYSAANSAGYNFDDHVAHNTGEAVHRPKRYRAMVSDYTRLHLTFARDRLPAFAGIARLYGGAGRGDYVAGLWTGSLASDLLWEVA</sequence>
<dbReference type="OrthoDB" id="3486565at2759"/>
<organism evidence="2 3">
    <name type="scientific">Aaosphaeria arxii CBS 175.79</name>
    <dbReference type="NCBI Taxonomy" id="1450172"/>
    <lineage>
        <taxon>Eukaryota</taxon>
        <taxon>Fungi</taxon>
        <taxon>Dikarya</taxon>
        <taxon>Ascomycota</taxon>
        <taxon>Pezizomycotina</taxon>
        <taxon>Dothideomycetes</taxon>
        <taxon>Pleosporomycetidae</taxon>
        <taxon>Pleosporales</taxon>
        <taxon>Pleosporales incertae sedis</taxon>
        <taxon>Aaosphaeria</taxon>
    </lineage>
</organism>
<dbReference type="Pfam" id="PF06985">
    <property type="entry name" value="HET"/>
    <property type="match status" value="1"/>
</dbReference>
<dbReference type="InterPro" id="IPR010730">
    <property type="entry name" value="HET"/>
</dbReference>
<protein>
    <submittedName>
        <fullName evidence="2">HET-domain-containing protein</fullName>
    </submittedName>
</protein>
<dbReference type="RefSeq" id="XP_033377464.1">
    <property type="nucleotide sequence ID" value="XM_033524023.1"/>
</dbReference>
<keyword evidence="3" id="KW-1185">Reference proteome</keyword>
<accession>A0A6A5X7W4</accession>
<name>A0A6A5X7W4_9PLEO</name>
<evidence type="ECO:0000313" key="2">
    <source>
        <dbReference type="EMBL" id="KAF2009125.1"/>
    </source>
</evidence>
<dbReference type="PANTHER" id="PTHR33112">
    <property type="entry name" value="DOMAIN PROTEIN, PUTATIVE-RELATED"/>
    <property type="match status" value="1"/>
</dbReference>
<dbReference type="EMBL" id="ML978080">
    <property type="protein sequence ID" value="KAF2009125.1"/>
    <property type="molecule type" value="Genomic_DNA"/>
</dbReference>
<dbReference type="Proteomes" id="UP000799778">
    <property type="component" value="Unassembled WGS sequence"/>
</dbReference>
<evidence type="ECO:0000259" key="1">
    <source>
        <dbReference type="Pfam" id="PF06985"/>
    </source>
</evidence>
<feature type="domain" description="Heterokaryon incompatibility" evidence="1">
    <location>
        <begin position="38"/>
        <end position="196"/>
    </location>
</feature>
<gene>
    <name evidence="2" type="ORF">BU24DRAFT_359082</name>
</gene>
<evidence type="ECO:0000313" key="3">
    <source>
        <dbReference type="Proteomes" id="UP000799778"/>
    </source>
</evidence>